<reference evidence="2" key="1">
    <citation type="journal article" date="2019" name="Int. J. Syst. Evol. Microbiol.">
        <title>The Global Catalogue of Microorganisms (GCM) 10K type strain sequencing project: providing services to taxonomists for standard genome sequencing and annotation.</title>
        <authorList>
            <consortium name="The Broad Institute Genomics Platform"/>
            <consortium name="The Broad Institute Genome Sequencing Center for Infectious Disease"/>
            <person name="Wu L."/>
            <person name="Ma J."/>
        </authorList>
    </citation>
    <scope>NUCLEOTIDE SEQUENCE [LARGE SCALE GENOMIC DNA]</scope>
    <source>
        <strain evidence="2">JCM 31486</strain>
    </source>
</reference>
<feature type="non-terminal residue" evidence="1">
    <location>
        <position position="1"/>
    </location>
</feature>
<dbReference type="Proteomes" id="UP001597045">
    <property type="component" value="Unassembled WGS sequence"/>
</dbReference>
<proteinExistence type="predicted"/>
<evidence type="ECO:0000313" key="1">
    <source>
        <dbReference type="EMBL" id="MFD1051248.1"/>
    </source>
</evidence>
<keyword evidence="2" id="KW-1185">Reference proteome</keyword>
<sequence length="166" mass="18560">NALALESAVRRTGRERVKLCASHRLLRTQPVPEGWTNHFGLVAMTTAGRDEGSFRFETDNLRTQIWALMAVIGTGEVRLTDLAGRRDALTAHVIEPLRAEGLDVAFDDERRTTYYVDACFKVTVDGIAVADGGFTTWTQRLMNNRKERFLTTGLGIDTVFRVGLYP</sequence>
<evidence type="ECO:0000313" key="2">
    <source>
        <dbReference type="Proteomes" id="UP001597045"/>
    </source>
</evidence>
<protein>
    <submittedName>
        <fullName evidence="1">Uncharacterized protein</fullName>
    </submittedName>
</protein>
<name>A0ABW3MKK3_9PSEU</name>
<gene>
    <name evidence="1" type="ORF">ACFQ1S_39780</name>
</gene>
<organism evidence="1 2">
    <name type="scientific">Kibdelosporangium lantanae</name>
    <dbReference type="NCBI Taxonomy" id="1497396"/>
    <lineage>
        <taxon>Bacteria</taxon>
        <taxon>Bacillati</taxon>
        <taxon>Actinomycetota</taxon>
        <taxon>Actinomycetes</taxon>
        <taxon>Pseudonocardiales</taxon>
        <taxon>Pseudonocardiaceae</taxon>
        <taxon>Kibdelosporangium</taxon>
    </lineage>
</organism>
<comment type="caution">
    <text evidence="1">The sequence shown here is derived from an EMBL/GenBank/DDBJ whole genome shotgun (WGS) entry which is preliminary data.</text>
</comment>
<dbReference type="EMBL" id="JBHTIS010003444">
    <property type="protein sequence ID" value="MFD1051248.1"/>
    <property type="molecule type" value="Genomic_DNA"/>
</dbReference>
<accession>A0ABW3MKK3</accession>